<dbReference type="PANTHER" id="PTHR33164">
    <property type="entry name" value="TRANSCRIPTIONAL REGULATOR, MARR FAMILY"/>
    <property type="match status" value="1"/>
</dbReference>
<accession>A0A3D9ZHS7</accession>
<feature type="region of interest" description="Disordered" evidence="1">
    <location>
        <begin position="159"/>
        <end position="196"/>
    </location>
</feature>
<organism evidence="3 4">
    <name type="scientific">Asanoa ferruginea</name>
    <dbReference type="NCBI Taxonomy" id="53367"/>
    <lineage>
        <taxon>Bacteria</taxon>
        <taxon>Bacillati</taxon>
        <taxon>Actinomycetota</taxon>
        <taxon>Actinomycetes</taxon>
        <taxon>Micromonosporales</taxon>
        <taxon>Micromonosporaceae</taxon>
        <taxon>Asanoa</taxon>
    </lineage>
</organism>
<dbReference type="InterPro" id="IPR036390">
    <property type="entry name" value="WH_DNA-bd_sf"/>
</dbReference>
<feature type="compositionally biased region" description="Acidic residues" evidence="1">
    <location>
        <begin position="171"/>
        <end position="196"/>
    </location>
</feature>
<dbReference type="Proteomes" id="UP000256913">
    <property type="component" value="Unassembled WGS sequence"/>
</dbReference>
<sequence>MSRTGTLNLVAELLDDPRITAIGLLSETFIGLSARFAAQFAGQKLSPVEFEVLMRLARSPGHELRMTDLAAQTSLSTSGVTRVVDRMERDGLLRRRACPTDRRSSYAGVTNAGMTKLTDTLPGHLALIEEWFTGQLTPAELDQLLSLLRRVRDAVNPCATAGVPERGGVCDPDDPDNEPDTDPDAEADEPETLSAR</sequence>
<dbReference type="Gene3D" id="1.10.10.10">
    <property type="entry name" value="Winged helix-like DNA-binding domain superfamily/Winged helix DNA-binding domain"/>
    <property type="match status" value="1"/>
</dbReference>
<dbReference type="InterPro" id="IPR039422">
    <property type="entry name" value="MarR/SlyA-like"/>
</dbReference>
<evidence type="ECO:0000313" key="3">
    <source>
        <dbReference type="EMBL" id="REF96399.1"/>
    </source>
</evidence>
<reference evidence="3 4" key="1">
    <citation type="submission" date="2018-08" db="EMBL/GenBank/DDBJ databases">
        <title>Sequencing the genomes of 1000 actinobacteria strains.</title>
        <authorList>
            <person name="Klenk H.-P."/>
        </authorList>
    </citation>
    <scope>NUCLEOTIDE SEQUENCE [LARGE SCALE GENOMIC DNA]</scope>
    <source>
        <strain evidence="3 4">DSM 44099</strain>
    </source>
</reference>
<dbReference type="SMART" id="SM00347">
    <property type="entry name" value="HTH_MARR"/>
    <property type="match status" value="1"/>
</dbReference>
<dbReference type="EMBL" id="QUMQ01000001">
    <property type="protein sequence ID" value="REF96399.1"/>
    <property type="molecule type" value="Genomic_DNA"/>
</dbReference>
<dbReference type="GO" id="GO:0003700">
    <property type="term" value="F:DNA-binding transcription factor activity"/>
    <property type="evidence" value="ECO:0007669"/>
    <property type="project" value="InterPro"/>
</dbReference>
<protein>
    <submittedName>
        <fullName evidence="3">DNA-binding MarR family transcriptional regulator</fullName>
    </submittedName>
</protein>
<dbReference type="Pfam" id="PF12802">
    <property type="entry name" value="MarR_2"/>
    <property type="match status" value="1"/>
</dbReference>
<keyword evidence="3" id="KW-0238">DNA-binding</keyword>
<evidence type="ECO:0000256" key="1">
    <source>
        <dbReference type="SAM" id="MobiDB-lite"/>
    </source>
</evidence>
<dbReference type="AlphaFoldDB" id="A0A3D9ZHS7"/>
<evidence type="ECO:0000259" key="2">
    <source>
        <dbReference type="PROSITE" id="PS50995"/>
    </source>
</evidence>
<dbReference type="PRINTS" id="PR00598">
    <property type="entry name" value="HTHMARR"/>
</dbReference>
<proteinExistence type="predicted"/>
<comment type="caution">
    <text evidence="3">The sequence shown here is derived from an EMBL/GenBank/DDBJ whole genome shotgun (WGS) entry which is preliminary data.</text>
</comment>
<feature type="domain" description="HTH marR-type" evidence="2">
    <location>
        <begin position="18"/>
        <end position="153"/>
    </location>
</feature>
<dbReference type="RefSeq" id="WP_116067929.1">
    <property type="nucleotide sequence ID" value="NZ_BONB01000007.1"/>
</dbReference>
<name>A0A3D9ZHS7_9ACTN</name>
<dbReference type="InterPro" id="IPR000835">
    <property type="entry name" value="HTH_MarR-typ"/>
</dbReference>
<keyword evidence="4" id="KW-1185">Reference proteome</keyword>
<dbReference type="InterPro" id="IPR036388">
    <property type="entry name" value="WH-like_DNA-bd_sf"/>
</dbReference>
<dbReference type="GO" id="GO:0006950">
    <property type="term" value="P:response to stress"/>
    <property type="evidence" value="ECO:0007669"/>
    <property type="project" value="TreeGrafter"/>
</dbReference>
<dbReference type="PANTHER" id="PTHR33164:SF99">
    <property type="entry name" value="MARR FAMILY REGULATORY PROTEIN"/>
    <property type="match status" value="1"/>
</dbReference>
<dbReference type="PROSITE" id="PS50995">
    <property type="entry name" value="HTH_MARR_2"/>
    <property type="match status" value="1"/>
</dbReference>
<dbReference type="GO" id="GO:0003677">
    <property type="term" value="F:DNA binding"/>
    <property type="evidence" value="ECO:0007669"/>
    <property type="project" value="UniProtKB-KW"/>
</dbReference>
<gene>
    <name evidence="3" type="ORF">DFJ67_2378</name>
</gene>
<dbReference type="OrthoDB" id="5295456at2"/>
<dbReference type="SUPFAM" id="SSF46785">
    <property type="entry name" value="Winged helix' DNA-binding domain"/>
    <property type="match status" value="1"/>
</dbReference>
<evidence type="ECO:0000313" key="4">
    <source>
        <dbReference type="Proteomes" id="UP000256913"/>
    </source>
</evidence>